<dbReference type="AlphaFoldDB" id="D9PKL0"/>
<dbReference type="Gene3D" id="1.10.10.1150">
    <property type="entry name" value="Coenzyme PQQ synthesis protein D (PqqD)"/>
    <property type="match status" value="1"/>
</dbReference>
<dbReference type="EMBL" id="ADZX01000623">
    <property type="protein sequence ID" value="EFK95907.1"/>
    <property type="molecule type" value="Genomic_DNA"/>
</dbReference>
<dbReference type="Pfam" id="PF05402">
    <property type="entry name" value="PqqD"/>
    <property type="match status" value="1"/>
</dbReference>
<organism evidence="1">
    <name type="scientific">sediment metagenome</name>
    <dbReference type="NCBI Taxonomy" id="749907"/>
    <lineage>
        <taxon>unclassified sequences</taxon>
        <taxon>metagenomes</taxon>
        <taxon>ecological metagenomes</taxon>
    </lineage>
</organism>
<sequence length="98" mass="10691">MPLQPHSVIVASDAQVSCDVADEVVILHLGESAYFGLDNVGAAVWRLLQTPKRFDEVVEAVMREFDVEHETCVRDLDALLADLAAKGLVRITTIENSG</sequence>
<protein>
    <submittedName>
        <fullName evidence="1">Thymidylate synthase-like protein</fullName>
    </submittedName>
</protein>
<dbReference type="InterPro" id="IPR008792">
    <property type="entry name" value="PQQD"/>
</dbReference>
<gene>
    <name evidence="1" type="ORF">LDC_2079</name>
</gene>
<proteinExistence type="predicted"/>
<evidence type="ECO:0000313" key="1">
    <source>
        <dbReference type="EMBL" id="EFK95907.1"/>
    </source>
</evidence>
<accession>D9PKL0</accession>
<comment type="caution">
    <text evidence="1">The sequence shown here is derived from an EMBL/GenBank/DDBJ whole genome shotgun (WGS) entry which is preliminary data.</text>
</comment>
<dbReference type="InterPro" id="IPR041881">
    <property type="entry name" value="PqqD_sf"/>
</dbReference>
<reference evidence="1" key="2">
    <citation type="journal article" date="2011" name="Microb. Ecol.">
        <title>Taxonomic and Functional Metagenomic Profiling of the Microbial Community in the Anoxic Sediment of a Sub-saline Shallow Lake (Laguna de Carrizo, Central Spain).</title>
        <authorList>
            <person name="Ferrer M."/>
            <person name="Guazzaroni M.E."/>
            <person name="Richter M."/>
            <person name="Garcia-Salamanca A."/>
            <person name="Yarza P."/>
            <person name="Suarez-Suarez A."/>
            <person name="Solano J."/>
            <person name="Alcaide M."/>
            <person name="van Dillewijn P."/>
            <person name="Molina-Henares M.A."/>
            <person name="Lopez-Cortes N."/>
            <person name="Al-Ramahi Y."/>
            <person name="Guerrero C."/>
            <person name="Acosta A."/>
            <person name="de Eugenio L.I."/>
            <person name="Martinez V."/>
            <person name="Marques S."/>
            <person name="Rojo F."/>
            <person name="Santero E."/>
            <person name="Genilloud O."/>
            <person name="Perez-Perez J."/>
            <person name="Rossello-Mora R."/>
            <person name="Ramos J.L."/>
        </authorList>
    </citation>
    <scope>NUCLEOTIDE SEQUENCE</scope>
</reference>
<reference evidence="1" key="1">
    <citation type="submission" date="2010-07" db="EMBL/GenBank/DDBJ databases">
        <authorList>
            <consortium name="CONSOLIDER consortium CSD2007-00005"/>
            <person name="Guazzaroni M.-E."/>
            <person name="Richter M."/>
            <person name="Garcia-Salamanca A."/>
            <person name="Yarza P."/>
            <person name="Ferrer M."/>
        </authorList>
    </citation>
    <scope>NUCLEOTIDE SEQUENCE</scope>
</reference>
<name>D9PKL0_9ZZZZ</name>